<dbReference type="InterPro" id="IPR001164">
    <property type="entry name" value="ArfGAP_dom"/>
</dbReference>
<dbReference type="EMBL" id="JARKIE010000488">
    <property type="protein sequence ID" value="KAJ7633700.1"/>
    <property type="molecule type" value="Genomic_DNA"/>
</dbReference>
<dbReference type="GO" id="GO:0005737">
    <property type="term" value="C:cytoplasm"/>
    <property type="evidence" value="ECO:0007669"/>
    <property type="project" value="TreeGrafter"/>
</dbReference>
<keyword evidence="1" id="KW-0343">GTPase activation</keyword>
<keyword evidence="9" id="KW-1185">Reference proteome</keyword>
<evidence type="ECO:0000256" key="6">
    <source>
        <dbReference type="SAM" id="MobiDB-lite"/>
    </source>
</evidence>
<accession>A0AAD7FQN6</accession>
<dbReference type="CDD" id="cd08839">
    <property type="entry name" value="ArfGap_SMAP"/>
    <property type="match status" value="1"/>
</dbReference>
<evidence type="ECO:0000256" key="4">
    <source>
        <dbReference type="ARBA" id="ARBA00022833"/>
    </source>
</evidence>
<feature type="domain" description="Arf-GAP" evidence="7">
    <location>
        <begin position="10"/>
        <end position="121"/>
    </location>
</feature>
<evidence type="ECO:0000256" key="5">
    <source>
        <dbReference type="PROSITE-ProRule" id="PRU00288"/>
    </source>
</evidence>
<keyword evidence="2" id="KW-0479">Metal-binding</keyword>
<name>A0AAD7FQN6_MYCRO</name>
<dbReference type="InterPro" id="IPR037278">
    <property type="entry name" value="ARFGAP/RecO"/>
</dbReference>
<gene>
    <name evidence="8" type="ORF">B0H17DRAFT_1164152</name>
</gene>
<dbReference type="PANTHER" id="PTHR45705:SF14">
    <property type="entry name" value="ARF-GAP DOMAIN-CONTAINING PROTEIN"/>
    <property type="match status" value="1"/>
</dbReference>
<feature type="region of interest" description="Disordered" evidence="6">
    <location>
        <begin position="361"/>
        <end position="385"/>
    </location>
</feature>
<evidence type="ECO:0000256" key="3">
    <source>
        <dbReference type="ARBA" id="ARBA00022771"/>
    </source>
</evidence>
<feature type="region of interest" description="Disordered" evidence="6">
    <location>
        <begin position="143"/>
        <end position="337"/>
    </location>
</feature>
<evidence type="ECO:0000256" key="2">
    <source>
        <dbReference type="ARBA" id="ARBA00022723"/>
    </source>
</evidence>
<dbReference type="SUPFAM" id="SSF57863">
    <property type="entry name" value="ArfGap/RecO-like zinc finger"/>
    <property type="match status" value="1"/>
</dbReference>
<keyword evidence="4" id="KW-0862">Zinc</keyword>
<evidence type="ECO:0000256" key="1">
    <source>
        <dbReference type="ARBA" id="ARBA00022468"/>
    </source>
</evidence>
<protein>
    <recommendedName>
        <fullName evidence="7">Arf-GAP domain-containing protein</fullName>
    </recommendedName>
</protein>
<reference evidence="8" key="1">
    <citation type="submission" date="2023-03" db="EMBL/GenBank/DDBJ databases">
        <title>Massive genome expansion in bonnet fungi (Mycena s.s.) driven by repeated elements and novel gene families across ecological guilds.</title>
        <authorList>
            <consortium name="Lawrence Berkeley National Laboratory"/>
            <person name="Harder C.B."/>
            <person name="Miyauchi S."/>
            <person name="Viragh M."/>
            <person name="Kuo A."/>
            <person name="Thoen E."/>
            <person name="Andreopoulos B."/>
            <person name="Lu D."/>
            <person name="Skrede I."/>
            <person name="Drula E."/>
            <person name="Henrissat B."/>
            <person name="Morin E."/>
            <person name="Kohler A."/>
            <person name="Barry K."/>
            <person name="LaButti K."/>
            <person name="Morin E."/>
            <person name="Salamov A."/>
            <person name="Lipzen A."/>
            <person name="Mereny Z."/>
            <person name="Hegedus B."/>
            <person name="Baldrian P."/>
            <person name="Stursova M."/>
            <person name="Weitz H."/>
            <person name="Taylor A."/>
            <person name="Grigoriev I.V."/>
            <person name="Nagy L.G."/>
            <person name="Martin F."/>
            <person name="Kauserud H."/>
        </authorList>
    </citation>
    <scope>NUCLEOTIDE SEQUENCE</scope>
    <source>
        <strain evidence="8">CBHHK067</strain>
    </source>
</reference>
<dbReference type="GO" id="GO:0008270">
    <property type="term" value="F:zinc ion binding"/>
    <property type="evidence" value="ECO:0007669"/>
    <property type="project" value="UniProtKB-KW"/>
</dbReference>
<keyword evidence="3 5" id="KW-0863">Zinc-finger</keyword>
<dbReference type="SMART" id="SM00105">
    <property type="entry name" value="ArfGap"/>
    <property type="match status" value="1"/>
</dbReference>
<dbReference type="Gene3D" id="1.10.220.150">
    <property type="entry name" value="Arf GTPase activating protein"/>
    <property type="match status" value="1"/>
</dbReference>
<evidence type="ECO:0000313" key="8">
    <source>
        <dbReference type="EMBL" id="KAJ7633700.1"/>
    </source>
</evidence>
<dbReference type="InterPro" id="IPR044732">
    <property type="entry name" value="ArfGAP_SMAP1-like"/>
</dbReference>
<feature type="compositionally biased region" description="Low complexity" evidence="6">
    <location>
        <begin position="268"/>
        <end position="277"/>
    </location>
</feature>
<sequence>MSRQDKATTDKFTKTLRELVKRPDNKLCADCKRNDPRWASWNLGVFLCIRCSGIHRGMGTHISKVKSVDLDVWTPEQMQSIQKWGNRLANLYWEAHLKPGHIPPEHKMESFVRSKYESRRWALDGPPPPDPSVLDSEAGLTEDAADAAPAPPVAATPDPIGWGAPSPPRASNSSVSRQPQPRQLISAGHANTRSTGQVPLMKPPTGQQQPAPPPPQPKSPELDLFSLDFHAPVAAPASPPPPKNAKQDILSLFSTPAAAPAMSPQYGQFQQQQQQQQSSPWGAPVQQMQPMQQQPQSMVGSNGTGMWGAASGWAAPQPPPQQNLWGSPPAQQAPFAAAADTSNVWGGMVSAPTATADLFSTPFAQPAQQQQKKDDAFGDLWGGFK</sequence>
<feature type="compositionally biased region" description="Low complexity" evidence="6">
    <location>
        <begin position="328"/>
        <end position="337"/>
    </location>
</feature>
<dbReference type="AlphaFoldDB" id="A0AAD7FQN6"/>
<dbReference type="FunFam" id="1.10.220.150:FF:000009">
    <property type="entry name" value="stromal membrane-associated protein 1 isoform X1"/>
    <property type="match status" value="1"/>
</dbReference>
<dbReference type="Proteomes" id="UP001221757">
    <property type="component" value="Unassembled WGS sequence"/>
</dbReference>
<dbReference type="InterPro" id="IPR051718">
    <property type="entry name" value="ARF_GTPase-activating"/>
</dbReference>
<comment type="caution">
    <text evidence="8">The sequence shown here is derived from an EMBL/GenBank/DDBJ whole genome shotgun (WGS) entry which is preliminary data.</text>
</comment>
<dbReference type="PANTHER" id="PTHR45705">
    <property type="entry name" value="FI20236P1"/>
    <property type="match status" value="1"/>
</dbReference>
<feature type="compositionally biased region" description="Low complexity" evidence="6">
    <location>
        <begin position="286"/>
        <end position="296"/>
    </location>
</feature>
<feature type="compositionally biased region" description="Polar residues" evidence="6">
    <location>
        <begin position="169"/>
        <end position="197"/>
    </location>
</feature>
<organism evidence="8 9">
    <name type="scientific">Mycena rosella</name>
    <name type="common">Pink bonnet</name>
    <name type="synonym">Agaricus rosellus</name>
    <dbReference type="NCBI Taxonomy" id="1033263"/>
    <lineage>
        <taxon>Eukaryota</taxon>
        <taxon>Fungi</taxon>
        <taxon>Dikarya</taxon>
        <taxon>Basidiomycota</taxon>
        <taxon>Agaricomycotina</taxon>
        <taxon>Agaricomycetes</taxon>
        <taxon>Agaricomycetidae</taxon>
        <taxon>Agaricales</taxon>
        <taxon>Marasmiineae</taxon>
        <taxon>Mycenaceae</taxon>
        <taxon>Mycena</taxon>
    </lineage>
</organism>
<dbReference type="PROSITE" id="PS50115">
    <property type="entry name" value="ARFGAP"/>
    <property type="match status" value="1"/>
</dbReference>
<dbReference type="PRINTS" id="PR00405">
    <property type="entry name" value="REVINTRACTNG"/>
</dbReference>
<dbReference type="InterPro" id="IPR038508">
    <property type="entry name" value="ArfGAP_dom_sf"/>
</dbReference>
<dbReference type="Pfam" id="PF01412">
    <property type="entry name" value="ArfGap"/>
    <property type="match status" value="1"/>
</dbReference>
<proteinExistence type="predicted"/>
<dbReference type="GO" id="GO:0005096">
    <property type="term" value="F:GTPase activator activity"/>
    <property type="evidence" value="ECO:0007669"/>
    <property type="project" value="UniProtKB-KW"/>
</dbReference>
<evidence type="ECO:0000313" key="9">
    <source>
        <dbReference type="Proteomes" id="UP001221757"/>
    </source>
</evidence>
<evidence type="ECO:0000259" key="7">
    <source>
        <dbReference type="PROSITE" id="PS50115"/>
    </source>
</evidence>